<dbReference type="AlphaFoldDB" id="G9ZNQ2"/>
<keyword evidence="1" id="KW-0472">Membrane</keyword>
<name>G9ZNQ2_9LACO</name>
<evidence type="ECO:0000313" key="2">
    <source>
        <dbReference type="EMBL" id="EHL98800.1"/>
    </source>
</evidence>
<dbReference type="EMBL" id="AGEY01000062">
    <property type="protein sequence ID" value="EHL98800.1"/>
    <property type="molecule type" value="Genomic_DNA"/>
</dbReference>
<dbReference type="HOGENOM" id="CLU_3008669_0_0_9"/>
<reference evidence="2 3" key="1">
    <citation type="submission" date="2011-09" db="EMBL/GenBank/DDBJ databases">
        <authorList>
            <person name="Weinstock G."/>
            <person name="Sodergren E."/>
            <person name="Clifton S."/>
            <person name="Fulton L."/>
            <person name="Fulton B."/>
            <person name="Courtney L."/>
            <person name="Fronick C."/>
            <person name="Harrison M."/>
            <person name="Strong C."/>
            <person name="Farmer C."/>
            <person name="Delahaunty K."/>
            <person name="Markovic C."/>
            <person name="Hall O."/>
            <person name="Minx P."/>
            <person name="Tomlinson C."/>
            <person name="Mitreva M."/>
            <person name="Hou S."/>
            <person name="Chen J."/>
            <person name="Wollam A."/>
            <person name="Pepin K.H."/>
            <person name="Johnson M."/>
            <person name="Bhonagiri V."/>
            <person name="Zhang X."/>
            <person name="Suruliraj S."/>
            <person name="Warren W."/>
            <person name="Chinwalla A."/>
            <person name="Mardis E.R."/>
            <person name="Wilson R.K."/>
        </authorList>
    </citation>
    <scope>NUCLEOTIDE SEQUENCE [LARGE SCALE GENOMIC DNA]</scope>
    <source>
        <strain evidence="2 3">F0439</strain>
    </source>
</reference>
<accession>G9ZNQ2</accession>
<sequence>MPAFIGVVVGVILGICLSTKFNQVKFGDWGEWAGAVATFAAVVFPFALRLKIGDHM</sequence>
<dbReference type="STRING" id="797515.HMPREF9103_01356"/>
<keyword evidence="3" id="KW-1185">Reference proteome</keyword>
<evidence type="ECO:0000313" key="3">
    <source>
        <dbReference type="Proteomes" id="UP000004625"/>
    </source>
</evidence>
<feature type="transmembrane region" description="Helical" evidence="1">
    <location>
        <begin position="34"/>
        <end position="52"/>
    </location>
</feature>
<protein>
    <submittedName>
        <fullName evidence="2">Uncharacterized protein</fullName>
    </submittedName>
</protein>
<keyword evidence="1" id="KW-0812">Transmembrane</keyword>
<comment type="caution">
    <text evidence="2">The sequence shown here is derived from an EMBL/GenBank/DDBJ whole genome shotgun (WGS) entry which is preliminary data.</text>
</comment>
<evidence type="ECO:0000256" key="1">
    <source>
        <dbReference type="SAM" id="Phobius"/>
    </source>
</evidence>
<gene>
    <name evidence="2" type="ORF">HMPREF9103_01356</name>
</gene>
<keyword evidence="1" id="KW-1133">Transmembrane helix</keyword>
<organism evidence="2 3">
    <name type="scientific">Lentilactobacillus parafarraginis F0439</name>
    <dbReference type="NCBI Taxonomy" id="797515"/>
    <lineage>
        <taxon>Bacteria</taxon>
        <taxon>Bacillati</taxon>
        <taxon>Bacillota</taxon>
        <taxon>Bacilli</taxon>
        <taxon>Lactobacillales</taxon>
        <taxon>Lactobacillaceae</taxon>
        <taxon>Lentilactobacillus</taxon>
    </lineage>
</organism>
<proteinExistence type="predicted"/>
<dbReference type="Proteomes" id="UP000004625">
    <property type="component" value="Unassembled WGS sequence"/>
</dbReference>